<organism evidence="3 4">
    <name type="scientific">Mycolicibacterium goodii</name>
    <name type="common">Mycobacterium goodii</name>
    <dbReference type="NCBI Taxonomy" id="134601"/>
    <lineage>
        <taxon>Bacteria</taxon>
        <taxon>Bacillati</taxon>
        <taxon>Actinomycetota</taxon>
        <taxon>Actinomycetes</taxon>
        <taxon>Mycobacteriales</taxon>
        <taxon>Mycobacteriaceae</taxon>
        <taxon>Mycolicibacterium</taxon>
    </lineage>
</organism>
<feature type="region of interest" description="Disordered" evidence="1">
    <location>
        <begin position="956"/>
        <end position="1001"/>
    </location>
</feature>
<evidence type="ECO:0000256" key="2">
    <source>
        <dbReference type="SAM" id="SignalP"/>
    </source>
</evidence>
<feature type="signal peptide" evidence="2">
    <location>
        <begin position="1"/>
        <end position="34"/>
    </location>
</feature>
<dbReference type="RefSeq" id="WP_049745177.1">
    <property type="nucleotide sequence ID" value="NZ_CP012150.1"/>
</dbReference>
<evidence type="ECO:0000313" key="3">
    <source>
        <dbReference type="EMBL" id="AKS32746.1"/>
    </source>
</evidence>
<keyword evidence="2" id="KW-0732">Signal</keyword>
<dbReference type="Proteomes" id="UP000062255">
    <property type="component" value="Chromosome"/>
</dbReference>
<dbReference type="AlphaFoldDB" id="A0A0K0X5S6"/>
<evidence type="ECO:0000313" key="4">
    <source>
        <dbReference type="Proteomes" id="UP000062255"/>
    </source>
</evidence>
<accession>A0A0K0X5S6</accession>
<dbReference type="STRING" id="134601.AFA91_13610"/>
<proteinExistence type="predicted"/>
<dbReference type="OrthoDB" id="4764332at2"/>
<dbReference type="EMBL" id="CP012150">
    <property type="protein sequence ID" value="AKS32746.1"/>
    <property type="molecule type" value="Genomic_DNA"/>
</dbReference>
<dbReference type="KEGG" id="mgo:AFA91_13610"/>
<feature type="compositionally biased region" description="Gly residues" evidence="1">
    <location>
        <begin position="992"/>
        <end position="1001"/>
    </location>
</feature>
<evidence type="ECO:0000256" key="1">
    <source>
        <dbReference type="SAM" id="MobiDB-lite"/>
    </source>
</evidence>
<dbReference type="PATRIC" id="fig|134601.6.peg.2823"/>
<feature type="compositionally biased region" description="Basic and acidic residues" evidence="1">
    <location>
        <begin position="956"/>
        <end position="985"/>
    </location>
</feature>
<protein>
    <submittedName>
        <fullName evidence="3">Uncharacterized protein</fullName>
    </submittedName>
</protein>
<reference evidence="3 4" key="1">
    <citation type="submission" date="2015-07" db="EMBL/GenBank/DDBJ databases">
        <title>Complete genome sequence of Mycobacterium goodii X7B, a facultative thermophilic biodesulfurizing bacterium.</title>
        <authorList>
            <person name="Yu B."/>
            <person name="Li F."/>
            <person name="Xu P."/>
        </authorList>
    </citation>
    <scope>NUCLEOTIDE SEQUENCE [LARGE SCALE GENOMIC DNA]</scope>
    <source>
        <strain evidence="3 4">X7B</strain>
    </source>
</reference>
<feature type="chain" id="PRO_5005453968" evidence="2">
    <location>
        <begin position="35"/>
        <end position="1001"/>
    </location>
</feature>
<gene>
    <name evidence="3" type="ORF">AFA91_13610</name>
</gene>
<sequence>MARHRRKKATKAAVVGTAIAATLGVAITPSVANAVSSDTYFIGFPDWLPIGASNTVDADAEAIYQAIVKSKDTNPLVGWGTGGVALDPKWVQWYNPNLGGLSLGDINLGDLSAGDLADLLGQMDLGELTNSDNDQYYTPPTWGQTGTKDVMVDNPAYQEAFEAALAQVMQEDRDAILAAEQIDLTISYTVSQPSWWTEQKSISIPFLGSYKYSLQDVFGSWASQSLGQPISTTVTIDNPFKGDPEALDQFLETGEYEGTYTVPPIDPVKVLGLTKPGWFPSNSLWNSLIGLVKPINVGDVNYTFDRTKFNLPGGSWEERAEDLIDPTIPQQIPETQPVFGWLPGGWTTNTFGQWVSPTDQLAALANLDLSALAGLANGDVDLSALAGLANLSPQTVAYFLSGDLGFLAPLLNWTLYAQNVNLIAYGDGAIATGEAYRRFIEAVKNGEIEAGKPLTDGRYIVIKTDDNGNPILQVVNHTTGNGGLNDIIVSYPLPGDLEFPDMPVDANGNPLYPSYTETPGGVIDVTLMTMALLRNPGRPNGGLYARFAPIYQELTGVNPVSPEREDVLYGLPEDTVTKLLQGDVSGVGLNDLNDLMVFLNSADGKPMVITIKADATWEYDLLSDAPVTANPIAWANSVASSMLVLTYGAELVNLATNREGGVGVVAYQVPEGEYDAGSFYATLTTDGLPLLAPARLVAGLLSAATGEEINTPIADALEPVLKMLVNSSYTDVVRNEDGTWTRTLDKMHVPTLFGTQTLTRQQAALLAGDILAELGKGVGAEYTDVVTRITNRVVKFLEDNDIEVPTQIKEAVAKLATEPGEAIQTVSREIGDGVSKVLGAADGQLPETPAPTQEQLAEDQREVGKALAEVNEATEGAVVDGLKDATALVNDPIGPVLKAGKDLEAEVTKRVVKTQNSIAKAQVRAGKVVEKLQKGDLKGAVRQVGENVQNRVERLKKDIDNGVKKLTGKDKTKNTAKDTAKDTGKDTSGNDSGSGSGGDSD</sequence>
<name>A0A0K0X5S6_MYCGD</name>